<evidence type="ECO:0000313" key="1">
    <source>
        <dbReference type="EMBL" id="CAG8590800.1"/>
    </source>
</evidence>
<dbReference type="EMBL" id="CAJVQA010004094">
    <property type="protein sequence ID" value="CAG8590800.1"/>
    <property type="molecule type" value="Genomic_DNA"/>
</dbReference>
<protein>
    <submittedName>
        <fullName evidence="1">9648_t:CDS:1</fullName>
    </submittedName>
</protein>
<dbReference type="PANTHER" id="PTHR45786:SF74">
    <property type="entry name" value="ATP-DEPENDENT DNA HELICASE"/>
    <property type="match status" value="1"/>
</dbReference>
<organism evidence="1 2">
    <name type="scientific">Cetraspora pellucida</name>
    <dbReference type="NCBI Taxonomy" id="1433469"/>
    <lineage>
        <taxon>Eukaryota</taxon>
        <taxon>Fungi</taxon>
        <taxon>Fungi incertae sedis</taxon>
        <taxon>Mucoromycota</taxon>
        <taxon>Glomeromycotina</taxon>
        <taxon>Glomeromycetes</taxon>
        <taxon>Diversisporales</taxon>
        <taxon>Gigasporaceae</taxon>
        <taxon>Cetraspora</taxon>
    </lineage>
</organism>
<accession>A0A9N9C7Y3</accession>
<dbReference type="Proteomes" id="UP000789759">
    <property type="component" value="Unassembled WGS sequence"/>
</dbReference>
<dbReference type="PANTHER" id="PTHR45786">
    <property type="entry name" value="DNA BINDING PROTEIN-LIKE"/>
    <property type="match status" value="1"/>
</dbReference>
<gene>
    <name evidence="1" type="ORF">CPELLU_LOCUS6519</name>
</gene>
<reference evidence="1" key="1">
    <citation type="submission" date="2021-06" db="EMBL/GenBank/DDBJ databases">
        <authorList>
            <person name="Kallberg Y."/>
            <person name="Tangrot J."/>
            <person name="Rosling A."/>
        </authorList>
    </citation>
    <scope>NUCLEOTIDE SEQUENCE</scope>
    <source>
        <strain evidence="1">FL966</strain>
    </source>
</reference>
<name>A0A9N9C7Y3_9GLOM</name>
<comment type="caution">
    <text evidence="1">The sequence shown here is derived from an EMBL/GenBank/DDBJ whole genome shotgun (WGS) entry which is preliminary data.</text>
</comment>
<proteinExistence type="predicted"/>
<sequence>MDSSTKSKSEIFHKCKNQLERERYARCMTQTNEISAGSSESFHECKNCLARESSYACHRANENTEQVELRRKKQNEAKQQITNAACVENYDTNAVSSHNYGSINIKCPECKALHWVEEKVAETKQSPIFSICYIKRKVQLFVISTPSILLHKLLTEESAQAHDFRKKIHIYNLVLAFTSMGAKIDECVAGIQGVYNFRIQEELYHRIGSLMPKNQDTLSFCQIYLHDTNEQLQQRQQLMPNLNLITLAQLQAMLHDVNPYVHIFQNVAYIIKDNPTQDLKIVITKT</sequence>
<keyword evidence="2" id="KW-1185">Reference proteome</keyword>
<dbReference type="AlphaFoldDB" id="A0A9N9C7Y3"/>
<dbReference type="OrthoDB" id="1748060at2759"/>
<evidence type="ECO:0000313" key="2">
    <source>
        <dbReference type="Proteomes" id="UP000789759"/>
    </source>
</evidence>